<organism evidence="1 2">
    <name type="scientific">Paenibacillus residui</name>
    <dbReference type="NCBI Taxonomy" id="629724"/>
    <lineage>
        <taxon>Bacteria</taxon>
        <taxon>Bacillati</taxon>
        <taxon>Bacillota</taxon>
        <taxon>Bacilli</taxon>
        <taxon>Bacillales</taxon>
        <taxon>Paenibacillaceae</taxon>
        <taxon>Paenibacillus</taxon>
    </lineage>
</organism>
<sequence>MARIAVENSLSNVKDALQNNGHEVLQLDEQSLQSCDCCVISGQDQNVMGIANAETRASVINAQGLTTEEIIQQVNQRTIS</sequence>
<evidence type="ECO:0000313" key="1">
    <source>
        <dbReference type="EMBL" id="MFD0869690.1"/>
    </source>
</evidence>
<dbReference type="EMBL" id="JBHTIU010000034">
    <property type="protein sequence ID" value="MFD0869690.1"/>
    <property type="molecule type" value="Genomic_DNA"/>
</dbReference>
<evidence type="ECO:0000313" key="2">
    <source>
        <dbReference type="Proteomes" id="UP001597120"/>
    </source>
</evidence>
<proteinExistence type="predicted"/>
<dbReference type="Pfam" id="PF03698">
    <property type="entry name" value="UPF0180"/>
    <property type="match status" value="1"/>
</dbReference>
<keyword evidence="2" id="KW-1185">Reference proteome</keyword>
<accession>A0ABW3DCE3</accession>
<gene>
    <name evidence="1" type="ORF">ACFQ03_11055</name>
</gene>
<dbReference type="NCBIfam" id="NF002845">
    <property type="entry name" value="PRK03094.1"/>
    <property type="match status" value="1"/>
</dbReference>
<dbReference type="InterPro" id="IPR005370">
    <property type="entry name" value="UPF0180"/>
</dbReference>
<name>A0ABW3DCE3_9BACL</name>
<reference evidence="2" key="1">
    <citation type="journal article" date="2019" name="Int. J. Syst. Evol. Microbiol.">
        <title>The Global Catalogue of Microorganisms (GCM) 10K type strain sequencing project: providing services to taxonomists for standard genome sequencing and annotation.</title>
        <authorList>
            <consortium name="The Broad Institute Genomics Platform"/>
            <consortium name="The Broad Institute Genome Sequencing Center for Infectious Disease"/>
            <person name="Wu L."/>
            <person name="Ma J."/>
        </authorList>
    </citation>
    <scope>NUCLEOTIDE SEQUENCE [LARGE SCALE GENOMIC DNA]</scope>
    <source>
        <strain evidence="2">CCUG 57263</strain>
    </source>
</reference>
<dbReference type="RefSeq" id="WP_379288142.1">
    <property type="nucleotide sequence ID" value="NZ_JBHTIU010000034.1"/>
</dbReference>
<dbReference type="Proteomes" id="UP001597120">
    <property type="component" value="Unassembled WGS sequence"/>
</dbReference>
<comment type="caution">
    <text evidence="1">The sequence shown here is derived from an EMBL/GenBank/DDBJ whole genome shotgun (WGS) entry which is preliminary data.</text>
</comment>
<protein>
    <submittedName>
        <fullName evidence="1">YkuS family protein</fullName>
    </submittedName>
</protein>